<reference evidence="1" key="1">
    <citation type="submission" date="2014-09" db="EMBL/GenBank/DDBJ databases">
        <authorList>
            <person name="Magalhaes I.L.F."/>
            <person name="Oliveira U."/>
            <person name="Santos F.R."/>
            <person name="Vidigal T.H.D.A."/>
            <person name="Brescovit A.D."/>
            <person name="Santos A.J."/>
        </authorList>
    </citation>
    <scope>NUCLEOTIDE SEQUENCE</scope>
    <source>
        <tissue evidence="1">Shoot tissue taken approximately 20 cm above the soil surface</tissue>
    </source>
</reference>
<reference evidence="1" key="2">
    <citation type="journal article" date="2015" name="Data Brief">
        <title>Shoot transcriptome of the giant reed, Arundo donax.</title>
        <authorList>
            <person name="Barrero R.A."/>
            <person name="Guerrero F.D."/>
            <person name="Moolhuijzen P."/>
            <person name="Goolsby J.A."/>
            <person name="Tidwell J."/>
            <person name="Bellgard S.E."/>
            <person name="Bellgard M.I."/>
        </authorList>
    </citation>
    <scope>NUCLEOTIDE SEQUENCE</scope>
    <source>
        <tissue evidence="1">Shoot tissue taken approximately 20 cm above the soil surface</tissue>
    </source>
</reference>
<proteinExistence type="predicted"/>
<dbReference type="EMBL" id="GBRH01207375">
    <property type="protein sequence ID" value="JAD90520.1"/>
    <property type="molecule type" value="Transcribed_RNA"/>
</dbReference>
<evidence type="ECO:0000313" key="1">
    <source>
        <dbReference type="EMBL" id="JAD90520.1"/>
    </source>
</evidence>
<name>A0A0A9DXV8_ARUDO</name>
<accession>A0A0A9DXV8</accession>
<organism evidence="1">
    <name type="scientific">Arundo donax</name>
    <name type="common">Giant reed</name>
    <name type="synonym">Donax arundinaceus</name>
    <dbReference type="NCBI Taxonomy" id="35708"/>
    <lineage>
        <taxon>Eukaryota</taxon>
        <taxon>Viridiplantae</taxon>
        <taxon>Streptophyta</taxon>
        <taxon>Embryophyta</taxon>
        <taxon>Tracheophyta</taxon>
        <taxon>Spermatophyta</taxon>
        <taxon>Magnoliopsida</taxon>
        <taxon>Liliopsida</taxon>
        <taxon>Poales</taxon>
        <taxon>Poaceae</taxon>
        <taxon>PACMAD clade</taxon>
        <taxon>Arundinoideae</taxon>
        <taxon>Arundineae</taxon>
        <taxon>Arundo</taxon>
    </lineage>
</organism>
<protein>
    <submittedName>
        <fullName evidence="1">Csu631</fullName>
    </submittedName>
</protein>
<dbReference type="AlphaFoldDB" id="A0A0A9DXV8"/>
<sequence length="55" mass="6554">MRILFAQFLKHRLQNLWICMDHFPKCLKLLVISKKIKWPITSTTSSIGTPLWEKI</sequence>